<proteinExistence type="predicted"/>
<sequence length="293" mass="31334">MPMLLIDASVYIFRAFHALPSSIKGRDGQALNALHGYADCLLQLLADDAARRSVVACFDESLTSSFRNALYSDYKATRETPPEALVAQIQACRDLSQALGVATVSSPIYEADDLIGTLMQGHEGPVTIASSDKDLAQLLRDDHNDTLWDFGRDVRYDRQAIQAKFGVRCEQIPDYLALVGDTVDNIPGVAGIGAKRAATLLARWATLDALLDDLDGLAGADLRGAKGLAEKLAAGQAQARLSKRLATIVTDIDLSSAARVVERGPVDDQALVDLCERVGAGRGLRKKLSVATA</sequence>
<dbReference type="EMBL" id="AYKG01000009">
    <property type="protein sequence ID" value="ROO30849.1"/>
    <property type="molecule type" value="Genomic_DNA"/>
</dbReference>
<dbReference type="Proteomes" id="UP000285310">
    <property type="component" value="Unassembled WGS sequence"/>
</dbReference>
<gene>
    <name evidence="5" type="ORF">SAJA_04125</name>
</gene>
<comment type="caution">
    <text evidence="5">The sequence shown here is derived from an EMBL/GenBank/DDBJ whole genome shotgun (WGS) entry which is preliminary data.</text>
</comment>
<dbReference type="InterPro" id="IPR020045">
    <property type="entry name" value="DNA_polI_H3TH"/>
</dbReference>
<dbReference type="GO" id="GO:0003677">
    <property type="term" value="F:DNA binding"/>
    <property type="evidence" value="ECO:0007669"/>
    <property type="project" value="UniProtKB-KW"/>
</dbReference>
<dbReference type="InterPro" id="IPR008918">
    <property type="entry name" value="HhH2"/>
</dbReference>
<evidence type="ECO:0000256" key="2">
    <source>
        <dbReference type="ARBA" id="ARBA00022801"/>
    </source>
</evidence>
<organism evidence="5 6">
    <name type="scientific">Salinisphaera japonica YTM-1</name>
    <dbReference type="NCBI Taxonomy" id="1209778"/>
    <lineage>
        <taxon>Bacteria</taxon>
        <taxon>Pseudomonadati</taxon>
        <taxon>Pseudomonadota</taxon>
        <taxon>Gammaproteobacteria</taxon>
        <taxon>Salinisphaerales</taxon>
        <taxon>Salinisphaeraceae</taxon>
        <taxon>Salinisphaera</taxon>
    </lineage>
</organism>
<dbReference type="Pfam" id="PF01367">
    <property type="entry name" value="5_3_exonuc"/>
    <property type="match status" value="1"/>
</dbReference>
<dbReference type="Pfam" id="PF02739">
    <property type="entry name" value="5_3_exonuc_N"/>
    <property type="match status" value="1"/>
</dbReference>
<dbReference type="PANTHER" id="PTHR42646:SF2">
    <property type="entry name" value="5'-3' EXONUCLEASE FAMILY PROTEIN"/>
    <property type="match status" value="1"/>
</dbReference>
<dbReference type="PANTHER" id="PTHR42646">
    <property type="entry name" value="FLAP ENDONUCLEASE XNI"/>
    <property type="match status" value="1"/>
</dbReference>
<reference evidence="5 6" key="1">
    <citation type="submission" date="2013-10" db="EMBL/GenBank/DDBJ databases">
        <title>Salinisphaera japonica YTM-1 Genome Sequencing.</title>
        <authorList>
            <person name="Lai Q."/>
            <person name="Li C."/>
            <person name="Shao Z."/>
        </authorList>
    </citation>
    <scope>NUCLEOTIDE SEQUENCE [LARGE SCALE GENOMIC DNA]</scope>
    <source>
        <strain evidence="5 6">YTM-1</strain>
    </source>
</reference>
<dbReference type="InterPro" id="IPR029060">
    <property type="entry name" value="PIN-like_dom_sf"/>
</dbReference>
<dbReference type="SUPFAM" id="SSF88723">
    <property type="entry name" value="PIN domain-like"/>
    <property type="match status" value="1"/>
</dbReference>
<dbReference type="InterPro" id="IPR036279">
    <property type="entry name" value="5-3_exonuclease_C_sf"/>
</dbReference>
<dbReference type="GO" id="GO:0017108">
    <property type="term" value="F:5'-flap endonuclease activity"/>
    <property type="evidence" value="ECO:0007669"/>
    <property type="project" value="InterPro"/>
</dbReference>
<evidence type="ECO:0000256" key="3">
    <source>
        <dbReference type="ARBA" id="ARBA00023125"/>
    </source>
</evidence>
<evidence type="ECO:0000259" key="4">
    <source>
        <dbReference type="SMART" id="SM00475"/>
    </source>
</evidence>
<dbReference type="SMART" id="SM00475">
    <property type="entry name" value="53EXOc"/>
    <property type="match status" value="1"/>
</dbReference>
<dbReference type="GO" id="GO:0008409">
    <property type="term" value="F:5'-3' exonuclease activity"/>
    <property type="evidence" value="ECO:0007669"/>
    <property type="project" value="InterPro"/>
</dbReference>
<dbReference type="RefSeq" id="WP_123657375.1">
    <property type="nucleotide sequence ID" value="NZ_AYKG01000009.1"/>
</dbReference>
<accession>A0A423PZ25</accession>
<evidence type="ECO:0000313" key="5">
    <source>
        <dbReference type="EMBL" id="ROO30849.1"/>
    </source>
</evidence>
<feature type="domain" description="5'-3' exonuclease" evidence="4">
    <location>
        <begin position="1"/>
        <end position="264"/>
    </location>
</feature>
<dbReference type="SUPFAM" id="SSF47807">
    <property type="entry name" value="5' to 3' exonuclease, C-terminal subdomain"/>
    <property type="match status" value="1"/>
</dbReference>
<keyword evidence="1" id="KW-0540">Nuclease</keyword>
<dbReference type="InParanoid" id="A0A423PZ25"/>
<evidence type="ECO:0000256" key="1">
    <source>
        <dbReference type="ARBA" id="ARBA00022722"/>
    </source>
</evidence>
<dbReference type="AlphaFoldDB" id="A0A423PZ25"/>
<dbReference type="SMART" id="SM00279">
    <property type="entry name" value="HhH2"/>
    <property type="match status" value="1"/>
</dbReference>
<evidence type="ECO:0000313" key="6">
    <source>
        <dbReference type="Proteomes" id="UP000285310"/>
    </source>
</evidence>
<dbReference type="OrthoDB" id="9806424at2"/>
<dbReference type="GO" id="GO:0033567">
    <property type="term" value="P:DNA replication, Okazaki fragment processing"/>
    <property type="evidence" value="ECO:0007669"/>
    <property type="project" value="InterPro"/>
</dbReference>
<dbReference type="Gene3D" id="3.40.50.1010">
    <property type="entry name" value="5'-nuclease"/>
    <property type="match status" value="1"/>
</dbReference>
<dbReference type="InterPro" id="IPR020046">
    <property type="entry name" value="5-3_exonucl_a-hlix_arch_N"/>
</dbReference>
<dbReference type="InterPro" id="IPR038969">
    <property type="entry name" value="FEN"/>
</dbReference>
<name>A0A423PZ25_9GAMM</name>
<dbReference type="InterPro" id="IPR002421">
    <property type="entry name" value="5-3_exonuclease"/>
</dbReference>
<keyword evidence="3" id="KW-0238">DNA-binding</keyword>
<protein>
    <submittedName>
        <fullName evidence="5">5'-3' exonuclease</fullName>
    </submittedName>
</protein>
<dbReference type="CDD" id="cd09898">
    <property type="entry name" value="H3TH_53EXO"/>
    <property type="match status" value="1"/>
</dbReference>
<dbReference type="CDD" id="cd09859">
    <property type="entry name" value="PIN_53EXO"/>
    <property type="match status" value="1"/>
</dbReference>
<keyword evidence="6" id="KW-1185">Reference proteome</keyword>
<keyword evidence="2" id="KW-0378">Hydrolase</keyword>
<dbReference type="FunCoup" id="A0A423PZ25">
    <property type="interactions" value="145"/>
</dbReference>
<dbReference type="Gene3D" id="1.10.150.20">
    <property type="entry name" value="5' to 3' exonuclease, C-terminal subdomain"/>
    <property type="match status" value="1"/>
</dbReference>
<keyword evidence="5" id="KW-0269">Exonuclease</keyword>
<dbReference type="FunFam" id="1.10.150.20:FF:000003">
    <property type="entry name" value="DNA polymerase I"/>
    <property type="match status" value="1"/>
</dbReference>